<protein>
    <submittedName>
        <fullName evidence="3">DUF4355 domain-containing protein</fullName>
    </submittedName>
</protein>
<dbReference type="InterPro" id="IPR011989">
    <property type="entry name" value="ARM-like"/>
</dbReference>
<dbReference type="Pfam" id="PF14265">
    <property type="entry name" value="DUF4355"/>
    <property type="match status" value="1"/>
</dbReference>
<comment type="caution">
    <text evidence="3">The sequence shown here is derived from an EMBL/GenBank/DDBJ whole genome shotgun (WGS) entry which is preliminary data.</text>
</comment>
<dbReference type="Proteomes" id="UP000297951">
    <property type="component" value="Unassembled WGS sequence"/>
</dbReference>
<dbReference type="RefSeq" id="WP_135013830.1">
    <property type="nucleotide sequence ID" value="NZ_JADGLK010000055.1"/>
</dbReference>
<name>A0A4Y9F0J8_9MICC</name>
<evidence type="ECO:0000313" key="3">
    <source>
        <dbReference type="EMBL" id="TFU20532.1"/>
    </source>
</evidence>
<feature type="region of interest" description="Disordered" evidence="2">
    <location>
        <begin position="121"/>
        <end position="149"/>
    </location>
</feature>
<dbReference type="Gene3D" id="1.25.10.10">
    <property type="entry name" value="Leucine-rich Repeat Variant"/>
    <property type="match status" value="1"/>
</dbReference>
<feature type="coiled-coil region" evidence="1">
    <location>
        <begin position="15"/>
        <end position="84"/>
    </location>
</feature>
<keyword evidence="1" id="KW-0175">Coiled coil</keyword>
<proteinExistence type="predicted"/>
<organism evidence="3 4">
    <name type="scientific">Rothia nasimurium</name>
    <dbReference type="NCBI Taxonomy" id="85336"/>
    <lineage>
        <taxon>Bacteria</taxon>
        <taxon>Bacillati</taxon>
        <taxon>Actinomycetota</taxon>
        <taxon>Actinomycetes</taxon>
        <taxon>Micrococcales</taxon>
        <taxon>Micrococcaceae</taxon>
        <taxon>Rothia</taxon>
    </lineage>
</organism>
<dbReference type="AlphaFoldDB" id="A0A4Y9F0J8"/>
<gene>
    <name evidence="3" type="ORF">E4U03_11290</name>
</gene>
<accession>A0A4Y9F0J8</accession>
<dbReference type="InterPro" id="IPR025580">
    <property type="entry name" value="Gp46"/>
</dbReference>
<evidence type="ECO:0000256" key="1">
    <source>
        <dbReference type="SAM" id="Coils"/>
    </source>
</evidence>
<evidence type="ECO:0000313" key="4">
    <source>
        <dbReference type="Proteomes" id="UP000297951"/>
    </source>
</evidence>
<sequence>MEKIPWEREGETFDAGRAKTLLLNLRAEKENYQAKLTAKTSELESLTTERDELKTQLETAQATAKELQEQVQQAAGELAALTLLRTKEQVLTRKGLPTDLADLLTGDDEEVLEAAADRLANLRTPNSVRPGTPMPPDPAQVGEPATDPRQEYAEAIFGQ</sequence>
<reference evidence="3 4" key="1">
    <citation type="submission" date="2019-03" db="EMBL/GenBank/DDBJ databases">
        <title>Diversity of the mouse oral microbiome.</title>
        <authorList>
            <person name="Joseph S."/>
            <person name="Aduse-Opoku J."/>
            <person name="Curtis M."/>
            <person name="Wade W."/>
            <person name="Hashim A."/>
        </authorList>
    </citation>
    <scope>NUCLEOTIDE SEQUENCE [LARGE SCALE GENOMIC DNA]</scope>
    <source>
        <strain evidence="4">irhom_31</strain>
    </source>
</reference>
<dbReference type="EMBL" id="SPQC01000055">
    <property type="protein sequence ID" value="TFU20532.1"/>
    <property type="molecule type" value="Genomic_DNA"/>
</dbReference>
<evidence type="ECO:0000256" key="2">
    <source>
        <dbReference type="SAM" id="MobiDB-lite"/>
    </source>
</evidence>
<dbReference type="OrthoDB" id="1727344at2"/>